<gene>
    <name evidence="3" type="ORF">YASMINEVIRUS_1050</name>
</gene>
<feature type="domain" description="Spore protein YkvP/CgeB glycosyl transferase-like" evidence="2">
    <location>
        <begin position="641"/>
        <end position="776"/>
    </location>
</feature>
<evidence type="ECO:0000259" key="2">
    <source>
        <dbReference type="Pfam" id="PF13524"/>
    </source>
</evidence>
<comment type="caution">
    <text evidence="3">The sequence shown here is derived from an EMBL/GenBank/DDBJ whole genome shotgun (WGS) entry which is preliminary data.</text>
</comment>
<keyword evidence="4" id="KW-1185">Reference proteome</keyword>
<dbReference type="EMBL" id="UPSH01000001">
    <property type="protein sequence ID" value="VBB18587.1"/>
    <property type="molecule type" value="Genomic_DNA"/>
</dbReference>
<name>A0A5K0U9E2_9VIRU</name>
<reference evidence="3 4" key="1">
    <citation type="submission" date="2018-10" db="EMBL/GenBank/DDBJ databases">
        <authorList>
            <consortium name="IHU Genomes"/>
        </authorList>
    </citation>
    <scope>NUCLEOTIDE SEQUENCE [LARGE SCALE GENOMIC DNA]</scope>
    <source>
        <strain evidence="3 4">A1</strain>
    </source>
</reference>
<evidence type="ECO:0000313" key="3">
    <source>
        <dbReference type="EMBL" id="VBB18587.1"/>
    </source>
</evidence>
<feature type="compositionally biased region" description="Low complexity" evidence="1">
    <location>
        <begin position="37"/>
        <end position="72"/>
    </location>
</feature>
<organism evidence="3 4">
    <name type="scientific">Yasminevirus sp. GU-2018</name>
    <dbReference type="NCBI Taxonomy" id="2420051"/>
    <lineage>
        <taxon>Viruses</taxon>
        <taxon>Varidnaviria</taxon>
        <taxon>Bamfordvirae</taxon>
        <taxon>Nucleocytoviricota</taxon>
        <taxon>Megaviricetes</taxon>
        <taxon>Imitervirales</taxon>
        <taxon>Mimiviridae</taxon>
        <taxon>Klosneuvirinae</taxon>
        <taxon>Yasminevirus</taxon>
        <taxon>Yasminevirus saudimassiliense</taxon>
    </lineage>
</organism>
<proteinExistence type="predicted"/>
<accession>A0A5K0U9E2</accession>
<dbReference type="InterPro" id="IPR055259">
    <property type="entry name" value="YkvP/CgeB_Glyco_trans-like"/>
</dbReference>
<dbReference type="Proteomes" id="UP000594342">
    <property type="component" value="Unassembled WGS sequence"/>
</dbReference>
<dbReference type="Pfam" id="PF13524">
    <property type="entry name" value="Glyco_trans_1_2"/>
    <property type="match status" value="1"/>
</dbReference>
<evidence type="ECO:0000313" key="4">
    <source>
        <dbReference type="Proteomes" id="UP000594342"/>
    </source>
</evidence>
<evidence type="ECO:0000256" key="1">
    <source>
        <dbReference type="SAM" id="MobiDB-lite"/>
    </source>
</evidence>
<sequence length="792" mass="90683">MTKKILPIVFDESKELSKRLTSINVAHIFCDAKNLSTSQNSASNTSSTDSIESDPAQNSDQNSDQNPNLNLNENRDKKCNIYQLLKTGSYSFIDKFFVTSDVRNINILLSEFPQSPVFLVGLSDGPANKEHVEIVTDVNEAIHKYTSEGMKFYSYKELRELKDCDSGHVRISLDIFLVGKTNVNTIMTRLASMIDSIRGSKIIDGKYAFGTINTYYCGEKKDILLKLLRVDHFIELDLSQDKKYDAYEQVKNTKLYNLIDKTKYNYTWRAYKQIKECIDSVEANSSVEMLSSEKRTPKVCVCIDISGIDPSTKFIDVHKELSDVIVSATTIHEREKNDPFSYGSTPDDREKIYLVKDVFAIGTEKIMRYYMTLFDRYGLYEFKKCRAEVPGCVIPMESYEVLATKGRLLSEVQLFEHIYSFGDVLLISASNVHDNCGLITKKKTIVIVTYYGIYEQFIYVTKALELMGYTVHNFSYMATFNEGGDKKVVNDLKLLIEHVQPNYVLWWVFNIGEISLGEIVKASHTTKHLYYNWDEPYNWSLVDAGSKAKYISSAFITCSETTKKYIGAGALHAYCVYPGYSPTLHRPKWLNADDTINNAMINSINYVNPSSSEDYDCDISFVCTNLYDDPQQYPDQIVDRRKLVESIYVGQKIHGYTFSIYGPEKFREMFPLSYKGFVKYDDTGRVINRSRINMCTHVVGNKKGYLNERVFLILGAGGLLLVDPVPGVDNILTNGVNCIFINQTKICQQIKSILNSYHHYEKIKQKGYETAKNYTWFDWGMRIEEKLLADYS</sequence>
<protein>
    <recommendedName>
        <fullName evidence="2">Spore protein YkvP/CgeB glycosyl transferase-like domain-containing protein</fullName>
    </recommendedName>
</protein>
<feature type="region of interest" description="Disordered" evidence="1">
    <location>
        <begin position="37"/>
        <end position="73"/>
    </location>
</feature>